<dbReference type="RefSeq" id="WP_377600768.1">
    <property type="nucleotide sequence ID" value="NZ_JBHUME010000005.1"/>
</dbReference>
<gene>
    <name evidence="1" type="ORF">ACFSUF_05045</name>
</gene>
<name>A0ABW5PC89_9BACL</name>
<accession>A0ABW5PC89</accession>
<evidence type="ECO:0000313" key="1">
    <source>
        <dbReference type="EMBL" id="MFD2611787.1"/>
    </source>
</evidence>
<keyword evidence="2" id="KW-1185">Reference proteome</keyword>
<evidence type="ECO:0008006" key="3">
    <source>
        <dbReference type="Google" id="ProtNLM"/>
    </source>
</evidence>
<reference evidence="2" key="1">
    <citation type="journal article" date="2019" name="Int. J. Syst. Evol. Microbiol.">
        <title>The Global Catalogue of Microorganisms (GCM) 10K type strain sequencing project: providing services to taxonomists for standard genome sequencing and annotation.</title>
        <authorList>
            <consortium name="The Broad Institute Genomics Platform"/>
            <consortium name="The Broad Institute Genome Sequencing Center for Infectious Disease"/>
            <person name="Wu L."/>
            <person name="Ma J."/>
        </authorList>
    </citation>
    <scope>NUCLEOTIDE SEQUENCE [LARGE SCALE GENOMIC DNA]</scope>
    <source>
        <strain evidence="2">KCTC 3950</strain>
    </source>
</reference>
<protein>
    <recommendedName>
        <fullName evidence="3">3-dehydroquinate dehydratase</fullName>
    </recommendedName>
</protein>
<organism evidence="1 2">
    <name type="scientific">Paenibacillus gansuensis</name>
    <dbReference type="NCBI Taxonomy" id="306542"/>
    <lineage>
        <taxon>Bacteria</taxon>
        <taxon>Bacillati</taxon>
        <taxon>Bacillota</taxon>
        <taxon>Bacilli</taxon>
        <taxon>Bacillales</taxon>
        <taxon>Paenibacillaceae</taxon>
        <taxon>Paenibacillus</taxon>
    </lineage>
</organism>
<sequence length="75" mass="8535">MKTVIEVQNKKVPVYFEEKSKKALDKLIEVINLKIRTGKRTVTRFLTSLDSIEIVGSDAILYSTKETDTLALSLY</sequence>
<proteinExistence type="predicted"/>
<evidence type="ECO:0000313" key="2">
    <source>
        <dbReference type="Proteomes" id="UP001597541"/>
    </source>
</evidence>
<dbReference type="Proteomes" id="UP001597541">
    <property type="component" value="Unassembled WGS sequence"/>
</dbReference>
<comment type="caution">
    <text evidence="1">The sequence shown here is derived from an EMBL/GenBank/DDBJ whole genome shotgun (WGS) entry which is preliminary data.</text>
</comment>
<dbReference type="EMBL" id="JBHUME010000005">
    <property type="protein sequence ID" value="MFD2611787.1"/>
    <property type="molecule type" value="Genomic_DNA"/>
</dbReference>